<proteinExistence type="inferred from homology"/>
<dbReference type="InterPro" id="IPR058240">
    <property type="entry name" value="rSAM_sf"/>
</dbReference>
<dbReference type="PROSITE" id="PS51918">
    <property type="entry name" value="RADICAL_SAM"/>
    <property type="match status" value="1"/>
</dbReference>
<reference evidence="11 12" key="1">
    <citation type="submission" date="2019-02" db="EMBL/GenBank/DDBJ databases">
        <title>Deep-cultivation of Planctomycetes and their phenomic and genomic characterization uncovers novel biology.</title>
        <authorList>
            <person name="Wiegand S."/>
            <person name="Jogler M."/>
            <person name="Boedeker C."/>
            <person name="Pinto D."/>
            <person name="Vollmers J."/>
            <person name="Rivas-Marin E."/>
            <person name="Kohn T."/>
            <person name="Peeters S.H."/>
            <person name="Heuer A."/>
            <person name="Rast P."/>
            <person name="Oberbeckmann S."/>
            <person name="Bunk B."/>
            <person name="Jeske O."/>
            <person name="Meyerdierks A."/>
            <person name="Storesund J.E."/>
            <person name="Kallscheuer N."/>
            <person name="Luecker S."/>
            <person name="Lage O.M."/>
            <person name="Pohl T."/>
            <person name="Merkel B.J."/>
            <person name="Hornburger P."/>
            <person name="Mueller R.-W."/>
            <person name="Bruemmer F."/>
            <person name="Labrenz M."/>
            <person name="Spormann A.M."/>
            <person name="Op den Camp H."/>
            <person name="Overmann J."/>
            <person name="Amann R."/>
            <person name="Jetten M.S.M."/>
            <person name="Mascher T."/>
            <person name="Medema M.H."/>
            <person name="Devos D.P."/>
            <person name="Kaster A.-K."/>
            <person name="Ovreas L."/>
            <person name="Rohde M."/>
            <person name="Galperin M.Y."/>
            <person name="Jogler C."/>
        </authorList>
    </citation>
    <scope>NUCLEOTIDE SEQUENCE [LARGE SCALE GENOMIC DNA]</scope>
    <source>
        <strain evidence="11 12">SV_7m_r</strain>
    </source>
</reference>
<feature type="region of interest" description="Disordered" evidence="9">
    <location>
        <begin position="1"/>
        <end position="39"/>
    </location>
</feature>
<comment type="catalytic activity">
    <reaction evidence="8">
        <text>6-carboxy-5,6,7,8-tetrahydropterin + H(+) = 7-carboxy-7-carbaguanine + NH4(+)</text>
        <dbReference type="Rhea" id="RHEA:27974"/>
        <dbReference type="ChEBI" id="CHEBI:15378"/>
        <dbReference type="ChEBI" id="CHEBI:28938"/>
        <dbReference type="ChEBI" id="CHEBI:61032"/>
        <dbReference type="ChEBI" id="CHEBI:61036"/>
        <dbReference type="EC" id="4.3.99.3"/>
    </reaction>
</comment>
<dbReference type="InterPro" id="IPR007197">
    <property type="entry name" value="rSAM"/>
</dbReference>
<keyword evidence="12" id="KW-1185">Reference proteome</keyword>
<feature type="binding site" evidence="8">
    <location>
        <begin position="164"/>
        <end position="166"/>
    </location>
    <ligand>
        <name>S-adenosyl-L-methionine</name>
        <dbReference type="ChEBI" id="CHEBI:59789"/>
    </ligand>
</feature>
<dbReference type="AlphaFoldDB" id="A0A517SUV4"/>
<evidence type="ECO:0000256" key="8">
    <source>
        <dbReference type="HAMAP-Rule" id="MF_00917"/>
    </source>
</evidence>
<comment type="subunit">
    <text evidence="8">Homodimer.</text>
</comment>
<keyword evidence="7 8" id="KW-0456">Lyase</keyword>
<evidence type="ECO:0000256" key="1">
    <source>
        <dbReference type="ARBA" id="ARBA00022485"/>
    </source>
</evidence>
<feature type="binding site" evidence="8">
    <location>
        <position position="77"/>
    </location>
    <ligand>
        <name>[4Fe-4S] cluster</name>
        <dbReference type="ChEBI" id="CHEBI:49883"/>
        <note>4Fe-4S-S-AdoMet</note>
    </ligand>
</feature>
<feature type="binding site" evidence="8">
    <location>
        <begin position="54"/>
        <end position="56"/>
    </location>
    <ligand>
        <name>substrate</name>
    </ligand>
</feature>
<keyword evidence="1 8" id="KW-0004">4Fe-4S</keyword>
<feature type="binding site" evidence="8">
    <location>
        <position position="73"/>
    </location>
    <ligand>
        <name>[4Fe-4S] cluster</name>
        <dbReference type="ChEBI" id="CHEBI:49883"/>
        <note>4Fe-4S-S-AdoMet</note>
    </ligand>
</feature>
<evidence type="ECO:0000256" key="7">
    <source>
        <dbReference type="ARBA" id="ARBA00023239"/>
    </source>
</evidence>
<dbReference type="GO" id="GO:0008616">
    <property type="term" value="P:tRNA queuosine(34) biosynthetic process"/>
    <property type="evidence" value="ECO:0007669"/>
    <property type="project" value="UniProtKB-UniRule"/>
</dbReference>
<organism evidence="11 12">
    <name type="scientific">Stieleria bergensis</name>
    <dbReference type="NCBI Taxonomy" id="2528025"/>
    <lineage>
        <taxon>Bacteria</taxon>
        <taxon>Pseudomonadati</taxon>
        <taxon>Planctomycetota</taxon>
        <taxon>Planctomycetia</taxon>
        <taxon>Pirellulales</taxon>
        <taxon>Pirellulaceae</taxon>
        <taxon>Stieleria</taxon>
    </lineage>
</organism>
<feature type="binding site" evidence="8">
    <location>
        <position position="69"/>
    </location>
    <ligand>
        <name>substrate</name>
    </ligand>
</feature>
<dbReference type="GO" id="GO:0000287">
    <property type="term" value="F:magnesium ion binding"/>
    <property type="evidence" value="ECO:0007669"/>
    <property type="project" value="UniProtKB-UniRule"/>
</dbReference>
<protein>
    <recommendedName>
        <fullName evidence="8">7-carboxy-7-deazaguanine synthase</fullName>
        <shortName evidence="8">CDG synthase</shortName>
        <ecNumber evidence="8">4.3.99.3</ecNumber>
    </recommendedName>
    <alternativeName>
        <fullName evidence="8">Queuosine biosynthesis protein QueE</fullName>
    </alternativeName>
</protein>
<keyword evidence="4 8" id="KW-0460">Magnesium</keyword>
<feature type="binding site" evidence="8">
    <location>
        <position position="122"/>
    </location>
    <ligand>
        <name>S-adenosyl-L-methionine</name>
        <dbReference type="ChEBI" id="CHEBI:59789"/>
    </ligand>
</feature>
<dbReference type="GO" id="GO:1904047">
    <property type="term" value="F:S-adenosyl-L-methionine binding"/>
    <property type="evidence" value="ECO:0007669"/>
    <property type="project" value="UniProtKB-UniRule"/>
</dbReference>
<dbReference type="UniPathway" id="UPA00391"/>
<accession>A0A517SUV4</accession>
<evidence type="ECO:0000256" key="9">
    <source>
        <dbReference type="SAM" id="MobiDB-lite"/>
    </source>
</evidence>
<keyword evidence="6 8" id="KW-0411">Iron-sulfur</keyword>
<feature type="binding site" evidence="8">
    <location>
        <position position="80"/>
    </location>
    <ligand>
        <name>[4Fe-4S] cluster</name>
        <dbReference type="ChEBI" id="CHEBI:49883"/>
        <note>4Fe-4S-S-AdoMet</note>
    </ligand>
</feature>
<dbReference type="CDD" id="cd01335">
    <property type="entry name" value="Radical_SAM"/>
    <property type="match status" value="1"/>
</dbReference>
<comment type="cofactor">
    <cofactor evidence="8">
        <name>S-adenosyl-L-methionine</name>
        <dbReference type="ChEBI" id="CHEBI:59789"/>
    </cofactor>
    <text evidence="8">Binds 1 S-adenosyl-L-methionine per subunit.</text>
</comment>
<feature type="binding site" evidence="8">
    <location>
        <position position="82"/>
    </location>
    <ligand>
        <name>Mg(2+)</name>
        <dbReference type="ChEBI" id="CHEBI:18420"/>
    </ligand>
</feature>
<evidence type="ECO:0000313" key="12">
    <source>
        <dbReference type="Proteomes" id="UP000315003"/>
    </source>
</evidence>
<dbReference type="SUPFAM" id="SSF102114">
    <property type="entry name" value="Radical SAM enzymes"/>
    <property type="match status" value="1"/>
</dbReference>
<dbReference type="InterPro" id="IPR013785">
    <property type="entry name" value="Aldolase_TIM"/>
</dbReference>
<dbReference type="HAMAP" id="MF_00917">
    <property type="entry name" value="QueE"/>
    <property type="match status" value="1"/>
</dbReference>
<comment type="pathway">
    <text evidence="8">Purine metabolism; 7-cyano-7-deazaguanine biosynthesis.</text>
</comment>
<sequence length="278" mass="31085">MLQVRSKSTSPASPEEGNSTAPVPAIADPVQPPNSSGLPTVSQSLFISETFSSRQGEGKLTGQESFFIRTSGCNLRCWFCDTPYASWQPTGQRQSIESLVQDAQAVFADKPASHRHVVLTGGEPLLGAAIEPLCHLFHQAGFHVTLETAGTIQRELPCDLLSLSPKLASSAPDAKQHPRWHQLHEQRRMPLNTMRYLIETAKDHQLKFVVSDRSQFDEIQSLVEQLEVHPSNVFIMPQGVSIDDLDAALPWLQPWTEQVGYHYCDRMQIRWYGNRRGT</sequence>
<keyword evidence="8" id="KW-0671">Queuosine biosynthesis</keyword>
<evidence type="ECO:0000256" key="4">
    <source>
        <dbReference type="ARBA" id="ARBA00022842"/>
    </source>
</evidence>
<evidence type="ECO:0000313" key="11">
    <source>
        <dbReference type="EMBL" id="QDT59912.1"/>
    </source>
</evidence>
<keyword evidence="3 8" id="KW-0479">Metal-binding</keyword>
<dbReference type="SFLD" id="SFLDS00029">
    <property type="entry name" value="Radical_SAM"/>
    <property type="match status" value="1"/>
</dbReference>
<evidence type="ECO:0000256" key="2">
    <source>
        <dbReference type="ARBA" id="ARBA00022691"/>
    </source>
</evidence>
<evidence type="ECO:0000259" key="10">
    <source>
        <dbReference type="PROSITE" id="PS51918"/>
    </source>
</evidence>
<comment type="cofactor">
    <cofactor evidence="8">
        <name>[4Fe-4S] cluster</name>
        <dbReference type="ChEBI" id="CHEBI:49883"/>
    </cofactor>
    <text evidence="8">Binds 1 [4Fe-4S] cluster. The cluster is coordinated with 3 cysteines and an exchangeable S-adenosyl-L-methionine.</text>
</comment>
<dbReference type="Proteomes" id="UP000315003">
    <property type="component" value="Chromosome"/>
</dbReference>
<dbReference type="EMBL" id="CP036272">
    <property type="protein sequence ID" value="QDT59912.1"/>
    <property type="molecule type" value="Genomic_DNA"/>
</dbReference>
<feature type="binding site" evidence="8">
    <location>
        <position position="120"/>
    </location>
    <ligand>
        <name>substrate</name>
    </ligand>
</feature>
<comment type="similarity">
    <text evidence="8">Belongs to the radical SAM superfamily. 7-carboxy-7-deazaguanine synthase family.</text>
</comment>
<gene>
    <name evidence="11" type="primary">queE_1</name>
    <name evidence="8" type="synonym">queE</name>
    <name evidence="11" type="ORF">SV7mr_24250</name>
</gene>
<evidence type="ECO:0000256" key="3">
    <source>
        <dbReference type="ARBA" id="ARBA00022723"/>
    </source>
</evidence>
<evidence type="ECO:0000256" key="5">
    <source>
        <dbReference type="ARBA" id="ARBA00023004"/>
    </source>
</evidence>
<feature type="compositionally biased region" description="Polar residues" evidence="9">
    <location>
        <begin position="1"/>
        <end position="21"/>
    </location>
</feature>
<feature type="binding site" evidence="8">
    <location>
        <begin position="79"/>
        <end position="81"/>
    </location>
    <ligand>
        <name>S-adenosyl-L-methionine</name>
        <dbReference type="ChEBI" id="CHEBI:59789"/>
    </ligand>
</feature>
<dbReference type="Gene3D" id="3.20.20.70">
    <property type="entry name" value="Aldolase class I"/>
    <property type="match status" value="1"/>
</dbReference>
<dbReference type="Pfam" id="PF04055">
    <property type="entry name" value="Radical_SAM"/>
    <property type="match status" value="1"/>
</dbReference>
<comment type="function">
    <text evidence="8">Catalyzes the complex heterocyclic radical-mediated conversion of 6-carboxy-5,6,7,8-tetrahydropterin (CPH4) to 7-carboxy-7-deazaguanine (CDG), a step common to the biosynthetic pathways of all 7-deazapurine-containing compounds.</text>
</comment>
<dbReference type="GO" id="GO:0016840">
    <property type="term" value="F:carbon-nitrogen lyase activity"/>
    <property type="evidence" value="ECO:0007669"/>
    <property type="project" value="UniProtKB-UniRule"/>
</dbReference>
<comment type="cofactor">
    <cofactor evidence="8">
        <name>Mg(2+)</name>
        <dbReference type="ChEBI" id="CHEBI:18420"/>
    </cofactor>
</comment>
<evidence type="ECO:0000256" key="6">
    <source>
        <dbReference type="ARBA" id="ARBA00023014"/>
    </source>
</evidence>
<keyword evidence="2 8" id="KW-0949">S-adenosyl-L-methionine</keyword>
<keyword evidence="5 8" id="KW-0408">Iron</keyword>
<dbReference type="PANTHER" id="PTHR42836:SF1">
    <property type="entry name" value="7-CARBOXY-7-DEAZAGUANINE SYNTHASE"/>
    <property type="match status" value="1"/>
</dbReference>
<dbReference type="EC" id="4.3.99.3" evidence="8"/>
<name>A0A517SUV4_9BACT</name>
<dbReference type="InterPro" id="IPR024924">
    <property type="entry name" value="7-CO-7-deazaguanine_synth-like"/>
</dbReference>
<feature type="domain" description="Radical SAM core" evidence="10">
    <location>
        <begin position="60"/>
        <end position="278"/>
    </location>
</feature>
<dbReference type="PANTHER" id="PTHR42836">
    <property type="entry name" value="7-CARBOXY-7-DEAZAGUANINE SYNTHASE"/>
    <property type="match status" value="1"/>
</dbReference>
<dbReference type="GO" id="GO:0051539">
    <property type="term" value="F:4 iron, 4 sulfur cluster binding"/>
    <property type="evidence" value="ECO:0007669"/>
    <property type="project" value="UniProtKB-UniRule"/>
</dbReference>
<comment type="caution">
    <text evidence="8">Lacks conserved residue(s) required for the propagation of feature annotation.</text>
</comment>